<name>A0A1V3WLC9_MYCKA</name>
<gene>
    <name evidence="1" type="ORF">BZL30_7909</name>
</gene>
<organism evidence="1 2">
    <name type="scientific">Mycobacterium kansasii</name>
    <dbReference type="NCBI Taxonomy" id="1768"/>
    <lineage>
        <taxon>Bacteria</taxon>
        <taxon>Bacillati</taxon>
        <taxon>Actinomycetota</taxon>
        <taxon>Actinomycetes</taxon>
        <taxon>Mycobacteriales</taxon>
        <taxon>Mycobacteriaceae</taxon>
        <taxon>Mycobacterium</taxon>
    </lineage>
</organism>
<reference evidence="1 2" key="1">
    <citation type="submission" date="2017-02" db="EMBL/GenBank/DDBJ databases">
        <title>Complete genome sequences of Mycobacterium kansasii strains isolated from rhesus macaques.</title>
        <authorList>
            <person name="Panda A."/>
            <person name="Nagaraj S."/>
            <person name="Zhao X."/>
            <person name="Tettelin H."/>
            <person name="Detolla L.J."/>
        </authorList>
    </citation>
    <scope>NUCLEOTIDE SEQUENCE [LARGE SCALE GENOMIC DNA]</scope>
    <source>
        <strain evidence="1 2">11-3813</strain>
    </source>
</reference>
<dbReference type="AlphaFoldDB" id="A0A1V3WLC9"/>
<dbReference type="EMBL" id="MVBM01000008">
    <property type="protein sequence ID" value="OOK67725.1"/>
    <property type="molecule type" value="Genomic_DNA"/>
</dbReference>
<accession>A0A1V3WLC9</accession>
<evidence type="ECO:0000313" key="2">
    <source>
        <dbReference type="Proteomes" id="UP000189229"/>
    </source>
</evidence>
<evidence type="ECO:0000313" key="1">
    <source>
        <dbReference type="EMBL" id="OOK67725.1"/>
    </source>
</evidence>
<sequence length="101" mass="10737">MSGKECHRITAIARASRNAFSAFFRGSNCSPSVIRSSLSSRFGLGAAAPDNDNWRIALLSGGCASGKFTSRASRMCCYSPSFTRLRTGDGIEVADAPVRGR</sequence>
<comment type="caution">
    <text evidence="1">The sequence shown here is derived from an EMBL/GenBank/DDBJ whole genome shotgun (WGS) entry which is preliminary data.</text>
</comment>
<protein>
    <submittedName>
        <fullName evidence="1">Uncharacterized protein</fullName>
    </submittedName>
</protein>
<dbReference type="Proteomes" id="UP000189229">
    <property type="component" value="Unassembled WGS sequence"/>
</dbReference>
<proteinExistence type="predicted"/>